<evidence type="ECO:0000313" key="1">
    <source>
        <dbReference type="EMBL" id="KAF3600643.1"/>
    </source>
</evidence>
<name>A0A8S9SKZ3_BRACR</name>
<reference evidence="1" key="1">
    <citation type="submission" date="2019-12" db="EMBL/GenBank/DDBJ databases">
        <title>Genome sequencing and annotation of Brassica cretica.</title>
        <authorList>
            <person name="Studholme D.J."/>
            <person name="Sarris P."/>
        </authorList>
    </citation>
    <scope>NUCLEOTIDE SEQUENCE</scope>
    <source>
        <strain evidence="1">PFS-109/04</strain>
        <tissue evidence="1">Leaf</tissue>
    </source>
</reference>
<proteinExistence type="predicted"/>
<protein>
    <submittedName>
        <fullName evidence="1">Uncharacterized protein</fullName>
    </submittedName>
</protein>
<accession>A0A8S9SKZ3</accession>
<gene>
    <name evidence="1" type="ORF">F2Q69_00035412</name>
</gene>
<dbReference type="AlphaFoldDB" id="A0A8S9SKZ3"/>
<comment type="caution">
    <text evidence="1">The sequence shown here is derived from an EMBL/GenBank/DDBJ whole genome shotgun (WGS) entry which is preliminary data.</text>
</comment>
<evidence type="ECO:0000313" key="2">
    <source>
        <dbReference type="Proteomes" id="UP000712600"/>
    </source>
</evidence>
<organism evidence="1 2">
    <name type="scientific">Brassica cretica</name>
    <name type="common">Mustard</name>
    <dbReference type="NCBI Taxonomy" id="69181"/>
    <lineage>
        <taxon>Eukaryota</taxon>
        <taxon>Viridiplantae</taxon>
        <taxon>Streptophyta</taxon>
        <taxon>Embryophyta</taxon>
        <taxon>Tracheophyta</taxon>
        <taxon>Spermatophyta</taxon>
        <taxon>Magnoliopsida</taxon>
        <taxon>eudicotyledons</taxon>
        <taxon>Gunneridae</taxon>
        <taxon>Pentapetalae</taxon>
        <taxon>rosids</taxon>
        <taxon>malvids</taxon>
        <taxon>Brassicales</taxon>
        <taxon>Brassicaceae</taxon>
        <taxon>Brassiceae</taxon>
        <taxon>Brassica</taxon>
    </lineage>
</organism>
<dbReference type="Proteomes" id="UP000712600">
    <property type="component" value="Unassembled WGS sequence"/>
</dbReference>
<sequence>MFKKRVRKLKLGSSRRGKLNLRQTRYRQDKRIAAIVLLMLKPEDSDGHTAHTASRLPSGFHIEDPDFDAATLSANSHTKEATKLMGFDERSAHTTSRLPSGYHIEDPAFETATLSANSHTKEATNRMVL</sequence>
<dbReference type="EMBL" id="QGKX02000004">
    <property type="protein sequence ID" value="KAF3600643.1"/>
    <property type="molecule type" value="Genomic_DNA"/>
</dbReference>